<evidence type="ECO:0000256" key="1">
    <source>
        <dbReference type="ARBA" id="ARBA00008354"/>
    </source>
</evidence>
<proteinExistence type="inferred from homology"/>
<dbReference type="InterPro" id="IPR056180">
    <property type="entry name" value="ZPR1_jr_dom"/>
</dbReference>
<dbReference type="OrthoDB" id="308464at2759"/>
<evidence type="ECO:0000256" key="2">
    <source>
        <dbReference type="ARBA" id="ARBA00022723"/>
    </source>
</evidence>
<dbReference type="Proteomes" id="UP001152795">
    <property type="component" value="Unassembled WGS sequence"/>
</dbReference>
<reference evidence="5" key="1">
    <citation type="submission" date="2020-04" db="EMBL/GenBank/DDBJ databases">
        <authorList>
            <person name="Alioto T."/>
            <person name="Alioto T."/>
            <person name="Gomez Garrido J."/>
        </authorList>
    </citation>
    <scope>NUCLEOTIDE SEQUENCE</scope>
    <source>
        <strain evidence="5">A484AB</strain>
    </source>
</reference>
<dbReference type="Gene3D" id="2.20.25.420">
    <property type="entry name" value="ZPR1, zinc finger domain"/>
    <property type="match status" value="1"/>
</dbReference>
<gene>
    <name evidence="5" type="ORF">PACLA_8A000111</name>
</gene>
<evidence type="ECO:0000256" key="4">
    <source>
        <dbReference type="ARBA" id="ARBA00022833"/>
    </source>
</evidence>
<dbReference type="NCBIfam" id="TIGR00310">
    <property type="entry name" value="ZPR1_znf"/>
    <property type="match status" value="1"/>
</dbReference>
<accession>A0A7D9DZ45</accession>
<dbReference type="SMART" id="SM00709">
    <property type="entry name" value="Zpr1"/>
    <property type="match status" value="1"/>
</dbReference>
<dbReference type="AlphaFoldDB" id="A0A7D9DZ45"/>
<dbReference type="InterPro" id="IPR004457">
    <property type="entry name" value="Znf_ZPR1"/>
</dbReference>
<dbReference type="PANTHER" id="PTHR10876:SF0">
    <property type="entry name" value="ZINC FINGER PROTEIN ZPR1"/>
    <property type="match status" value="1"/>
</dbReference>
<dbReference type="PANTHER" id="PTHR10876">
    <property type="entry name" value="ZINC FINGER PROTEIN ZPR1"/>
    <property type="match status" value="1"/>
</dbReference>
<dbReference type="GO" id="GO:0005634">
    <property type="term" value="C:nucleus"/>
    <property type="evidence" value="ECO:0007669"/>
    <property type="project" value="TreeGrafter"/>
</dbReference>
<evidence type="ECO:0000313" key="6">
    <source>
        <dbReference type="Proteomes" id="UP001152795"/>
    </source>
</evidence>
<name>A0A7D9DZ45_PARCT</name>
<sequence length="192" mass="21564">MTKIPYFQEVVIMSFECPHCGNKNNEIKSAGPVQSQGHRIELKVTKKDLDRQIVKTESASVKLPELDFEIPAFSQKGELSTIEGILDRAISSLEQGQPLRKAVDPEQAEKVGQFVDKLKTYRSGDNPFTIVLDDISGNSFVENPHAPNNDEAMTITKYDRTKEQNQALGFEESDGNYFQKKFSGFNYLSPSL</sequence>
<comment type="similarity">
    <text evidence="1">Belongs to the ZPR1 family.</text>
</comment>
<comment type="caution">
    <text evidence="5">The sequence shown here is derived from an EMBL/GenBank/DDBJ whole genome shotgun (WGS) entry which is preliminary data.</text>
</comment>
<evidence type="ECO:0000256" key="3">
    <source>
        <dbReference type="ARBA" id="ARBA00022771"/>
    </source>
</evidence>
<dbReference type="FunFam" id="2.60.120.1040:FF:000002">
    <property type="entry name" value="zinc finger protein ZPR1"/>
    <property type="match status" value="1"/>
</dbReference>
<dbReference type="Pfam" id="PF22794">
    <property type="entry name" value="jr-ZPR1"/>
    <property type="match status" value="1"/>
</dbReference>
<dbReference type="Pfam" id="PF03367">
    <property type="entry name" value="Zn_ribbon_ZPR1"/>
    <property type="match status" value="1"/>
</dbReference>
<protein>
    <submittedName>
        <fullName evidence="5">Zinc finger ZPR1</fullName>
    </submittedName>
</protein>
<dbReference type="InterPro" id="IPR042452">
    <property type="entry name" value="ZPR1_Znf1/2"/>
</dbReference>
<dbReference type="Gene3D" id="2.60.120.1040">
    <property type="entry name" value="ZPR1, A/B domain"/>
    <property type="match status" value="1"/>
</dbReference>
<keyword evidence="2" id="KW-0479">Metal-binding</keyword>
<dbReference type="InterPro" id="IPR042451">
    <property type="entry name" value="ZPR1_A/B_dom"/>
</dbReference>
<keyword evidence="4" id="KW-0862">Zinc</keyword>
<keyword evidence="6" id="KW-1185">Reference proteome</keyword>
<organism evidence="5 6">
    <name type="scientific">Paramuricea clavata</name>
    <name type="common">Red gorgonian</name>
    <name type="synonym">Violescent sea-whip</name>
    <dbReference type="NCBI Taxonomy" id="317549"/>
    <lineage>
        <taxon>Eukaryota</taxon>
        <taxon>Metazoa</taxon>
        <taxon>Cnidaria</taxon>
        <taxon>Anthozoa</taxon>
        <taxon>Octocorallia</taxon>
        <taxon>Malacalcyonacea</taxon>
        <taxon>Plexauridae</taxon>
        <taxon>Paramuricea</taxon>
    </lineage>
</organism>
<dbReference type="GO" id="GO:0008270">
    <property type="term" value="F:zinc ion binding"/>
    <property type="evidence" value="ECO:0007669"/>
    <property type="project" value="UniProtKB-KW"/>
</dbReference>
<dbReference type="EMBL" id="CACRXK020002802">
    <property type="protein sequence ID" value="CAB3996120.1"/>
    <property type="molecule type" value="Genomic_DNA"/>
</dbReference>
<keyword evidence="3" id="KW-0863">Zinc-finger</keyword>
<dbReference type="InterPro" id="IPR040141">
    <property type="entry name" value="ZPR1"/>
</dbReference>
<evidence type="ECO:0000313" key="5">
    <source>
        <dbReference type="EMBL" id="CAB3996120.1"/>
    </source>
</evidence>